<accession>A0ACC1D7S0</accession>
<comment type="caution">
    <text evidence="1">The sequence shown here is derived from an EMBL/GenBank/DDBJ whole genome shotgun (WGS) entry which is preliminary data.</text>
</comment>
<protein>
    <submittedName>
        <fullName evidence="1">Uncharacterized protein</fullName>
    </submittedName>
</protein>
<proteinExistence type="predicted"/>
<dbReference type="EMBL" id="CM034393">
    <property type="protein sequence ID" value="KAJ0179910.1"/>
    <property type="molecule type" value="Genomic_DNA"/>
</dbReference>
<evidence type="ECO:0000313" key="1">
    <source>
        <dbReference type="EMBL" id="KAJ0179910.1"/>
    </source>
</evidence>
<name>A0ACC1D7S0_9NEOP</name>
<dbReference type="Proteomes" id="UP000824533">
    <property type="component" value="Linkage Group LG07"/>
</dbReference>
<reference evidence="1 2" key="1">
    <citation type="journal article" date="2021" name="Front. Genet.">
        <title>Chromosome-Level Genome Assembly Reveals Significant Gene Expansion in the Toll and IMD Signaling Pathways of Dendrolimus kikuchii.</title>
        <authorList>
            <person name="Zhou J."/>
            <person name="Wu P."/>
            <person name="Xiong Z."/>
            <person name="Liu N."/>
            <person name="Zhao N."/>
            <person name="Ji M."/>
            <person name="Qiu Y."/>
            <person name="Yang B."/>
        </authorList>
    </citation>
    <scope>NUCLEOTIDE SEQUENCE [LARGE SCALE GENOMIC DNA]</scope>
    <source>
        <strain evidence="1">Ann1</strain>
    </source>
</reference>
<sequence length="49" mass="5387">MGEHLPTPPPIPPAIQKALDYLKSLPPQTSSTNNQAQFQATPFKPKGRF</sequence>
<organism evidence="1 2">
    <name type="scientific">Dendrolimus kikuchii</name>
    <dbReference type="NCBI Taxonomy" id="765133"/>
    <lineage>
        <taxon>Eukaryota</taxon>
        <taxon>Metazoa</taxon>
        <taxon>Ecdysozoa</taxon>
        <taxon>Arthropoda</taxon>
        <taxon>Hexapoda</taxon>
        <taxon>Insecta</taxon>
        <taxon>Pterygota</taxon>
        <taxon>Neoptera</taxon>
        <taxon>Endopterygota</taxon>
        <taxon>Lepidoptera</taxon>
        <taxon>Glossata</taxon>
        <taxon>Ditrysia</taxon>
        <taxon>Bombycoidea</taxon>
        <taxon>Lasiocampidae</taxon>
        <taxon>Dendrolimus</taxon>
    </lineage>
</organism>
<gene>
    <name evidence="1" type="ORF">K1T71_004501</name>
</gene>
<evidence type="ECO:0000313" key="2">
    <source>
        <dbReference type="Proteomes" id="UP000824533"/>
    </source>
</evidence>
<keyword evidence="2" id="KW-1185">Reference proteome</keyword>